<gene>
    <name evidence="2" type="ORF">H310_04676</name>
</gene>
<accession>A0A024UFL9</accession>
<dbReference type="RefSeq" id="XP_008867349.1">
    <property type="nucleotide sequence ID" value="XM_008869127.1"/>
</dbReference>
<dbReference type="GeneID" id="20081726"/>
<feature type="region of interest" description="Disordered" evidence="1">
    <location>
        <begin position="108"/>
        <end position="127"/>
    </location>
</feature>
<reference evidence="2" key="1">
    <citation type="submission" date="2013-12" db="EMBL/GenBank/DDBJ databases">
        <title>The Genome Sequence of Aphanomyces invadans NJM9701.</title>
        <authorList>
            <consortium name="The Broad Institute Genomics Platform"/>
            <person name="Russ C."/>
            <person name="Tyler B."/>
            <person name="van West P."/>
            <person name="Dieguez-Uribeondo J."/>
            <person name="Young S.K."/>
            <person name="Zeng Q."/>
            <person name="Gargeya S."/>
            <person name="Fitzgerald M."/>
            <person name="Abouelleil A."/>
            <person name="Alvarado L."/>
            <person name="Chapman S.B."/>
            <person name="Gainer-Dewar J."/>
            <person name="Goldberg J."/>
            <person name="Griggs A."/>
            <person name="Gujja S."/>
            <person name="Hansen M."/>
            <person name="Howarth C."/>
            <person name="Imamovic A."/>
            <person name="Ireland A."/>
            <person name="Larimer J."/>
            <person name="McCowan C."/>
            <person name="Murphy C."/>
            <person name="Pearson M."/>
            <person name="Poon T.W."/>
            <person name="Priest M."/>
            <person name="Roberts A."/>
            <person name="Saif S."/>
            <person name="Shea T."/>
            <person name="Sykes S."/>
            <person name="Wortman J."/>
            <person name="Nusbaum C."/>
            <person name="Birren B."/>
        </authorList>
    </citation>
    <scope>NUCLEOTIDE SEQUENCE [LARGE SCALE GENOMIC DNA]</scope>
    <source>
        <strain evidence="2">NJM9701</strain>
    </source>
</reference>
<dbReference type="AlphaFoldDB" id="A0A024UFL9"/>
<protein>
    <submittedName>
        <fullName evidence="2">Uncharacterized protein</fullName>
    </submittedName>
</protein>
<feature type="compositionally biased region" description="Polar residues" evidence="1">
    <location>
        <begin position="111"/>
        <end position="127"/>
    </location>
</feature>
<organism evidence="2">
    <name type="scientific">Aphanomyces invadans</name>
    <dbReference type="NCBI Taxonomy" id="157072"/>
    <lineage>
        <taxon>Eukaryota</taxon>
        <taxon>Sar</taxon>
        <taxon>Stramenopiles</taxon>
        <taxon>Oomycota</taxon>
        <taxon>Saprolegniomycetes</taxon>
        <taxon>Saprolegniales</taxon>
        <taxon>Verrucalvaceae</taxon>
        <taxon>Aphanomyces</taxon>
    </lineage>
</organism>
<feature type="compositionally biased region" description="Polar residues" evidence="1">
    <location>
        <begin position="43"/>
        <end position="62"/>
    </location>
</feature>
<evidence type="ECO:0000256" key="1">
    <source>
        <dbReference type="SAM" id="MobiDB-lite"/>
    </source>
</evidence>
<evidence type="ECO:0000313" key="2">
    <source>
        <dbReference type="EMBL" id="ETW04393.1"/>
    </source>
</evidence>
<sequence>MGNKPSTDDHGNSLSCACCPGSTGLEHDWPHQKQPPPLKNSKHSSTLSMYQEASAIATSSMGETDYAHKPQLDDGSKSSRTRTRGGSFEFNVEIPEAFRAENLHVRRTSALRVSNPSTVDTTTTGPL</sequence>
<feature type="compositionally biased region" description="Basic and acidic residues" evidence="1">
    <location>
        <begin position="65"/>
        <end position="77"/>
    </location>
</feature>
<dbReference type="OrthoDB" id="10441480at2759"/>
<feature type="region of interest" description="Disordered" evidence="1">
    <location>
        <begin position="24"/>
        <end position="88"/>
    </location>
</feature>
<dbReference type="EMBL" id="KI913958">
    <property type="protein sequence ID" value="ETW04393.1"/>
    <property type="molecule type" value="Genomic_DNA"/>
</dbReference>
<dbReference type="VEuPathDB" id="FungiDB:H310_04676"/>
<proteinExistence type="predicted"/>
<name>A0A024UFL9_9STRA</name>